<accession>K9B8C7</accession>
<dbReference type="Gene3D" id="3.40.50.2000">
    <property type="entry name" value="Glycogen Phosphorylase B"/>
    <property type="match status" value="1"/>
</dbReference>
<evidence type="ECO:0000313" key="3">
    <source>
        <dbReference type="Proteomes" id="UP000009885"/>
    </source>
</evidence>
<evidence type="ECO:0000313" key="2">
    <source>
        <dbReference type="EMBL" id="EKU49990.1"/>
    </source>
</evidence>
<feature type="coiled-coil region" evidence="1">
    <location>
        <begin position="330"/>
        <end position="357"/>
    </location>
</feature>
<dbReference type="RefSeq" id="WP_009382151.1">
    <property type="nucleotide sequence ID" value="NZ_AMSQ01000003.1"/>
</dbReference>
<keyword evidence="1" id="KW-0175">Coiled coil</keyword>
<comment type="caution">
    <text evidence="2">The sequence shown here is derived from an EMBL/GenBank/DDBJ whole genome shotgun (WGS) entry which is preliminary data.</text>
</comment>
<dbReference type="Proteomes" id="UP000009885">
    <property type="component" value="Unassembled WGS sequence"/>
</dbReference>
<dbReference type="eggNOG" id="COG0438">
    <property type="taxonomic scope" value="Bacteria"/>
</dbReference>
<organism evidence="2 3">
    <name type="scientific">Staphylococcus massiliensis S46</name>
    <dbReference type="NCBI Taxonomy" id="1229783"/>
    <lineage>
        <taxon>Bacteria</taxon>
        <taxon>Bacillati</taxon>
        <taxon>Bacillota</taxon>
        <taxon>Bacilli</taxon>
        <taxon>Bacillales</taxon>
        <taxon>Staphylococcaceae</taxon>
        <taxon>Staphylococcus</taxon>
    </lineage>
</organism>
<protein>
    <submittedName>
        <fullName evidence="2">Capsular polysaccharide synthesis enzyme</fullName>
    </submittedName>
</protein>
<gene>
    <name evidence="2" type="ORF">C273_01938</name>
</gene>
<keyword evidence="3" id="KW-1185">Reference proteome</keyword>
<dbReference type="PATRIC" id="fig|1229783.3.peg.391"/>
<sequence length="360" mass="42604">MRIATLSSVNVKHMTLISHYLENIDLNKHQVDLIYADKHGVDEYVEGVRRYKFNIQIDPDWSKLRKIKTYLGYKNKVLKLLEANDYDFVIVWGSYTAHLFSKILKRKYEGKYIINIRDYFHEKNPIIKFLLKRLIDKSKFVTLSSEGFKTFLPKSNKYFVIYSANHNIISEARIERNFKREKPLRISFIGNNRFFNVHENLLMKLKNDDRFVLQYFGTGSERLAQFAKENDINNVKFLGGFPIEETPRLLDETDILNNVYGNNDIALDTALSIRLYYAIYLRKPILTSPNTFTSKKAHDLSLGFDVNLENDKLGDEIWDWYSQKLYQIVNHKVEKEIKEIENRNTRLYDELKKVVEDEGL</sequence>
<name>K9B8C7_9STAP</name>
<dbReference type="EMBL" id="AMSQ01000003">
    <property type="protein sequence ID" value="EKU49990.1"/>
    <property type="molecule type" value="Genomic_DNA"/>
</dbReference>
<evidence type="ECO:0000256" key="1">
    <source>
        <dbReference type="SAM" id="Coils"/>
    </source>
</evidence>
<proteinExistence type="predicted"/>
<reference evidence="2 3" key="1">
    <citation type="journal article" date="2013" name="Genome Announc.">
        <title>Genome Sequence of Staphylococcus massiliensis Strain S46, Isolated from the Surface of Healthy Human Skin.</title>
        <authorList>
            <person name="Srivastav R."/>
            <person name="Singh A."/>
            <person name="Jangir P.K."/>
            <person name="Kumari C."/>
            <person name="Muduli S."/>
            <person name="Sharma R."/>
        </authorList>
    </citation>
    <scope>NUCLEOTIDE SEQUENCE [LARGE SCALE GENOMIC DNA]</scope>
    <source>
        <strain evidence="2 3">S46</strain>
    </source>
</reference>
<dbReference type="STRING" id="1229783.C273_01938"/>
<dbReference type="OrthoDB" id="2052976at2"/>
<dbReference type="AlphaFoldDB" id="K9B8C7"/>
<dbReference type="SUPFAM" id="SSF53756">
    <property type="entry name" value="UDP-Glycosyltransferase/glycogen phosphorylase"/>
    <property type="match status" value="1"/>
</dbReference>